<keyword evidence="1" id="KW-0812">Transmembrane</keyword>
<dbReference type="Proteomes" id="UP000199574">
    <property type="component" value="Chromosome I"/>
</dbReference>
<evidence type="ECO:0000313" key="4">
    <source>
        <dbReference type="Proteomes" id="UP000183038"/>
    </source>
</evidence>
<sequence length="112" mass="12767">MVIFRLLINLQMRVKALILFLALENFMLPCFTKQLLGVDCPGCGLQRSLLFLSKGEFVSAFLMYPAIYPMLALFTFLGVNKFFPIKYSNHITITLAVCTVGFILTNYILKFI</sequence>
<name>A0A1H4PZF2_9FLAO</name>
<keyword evidence="1" id="KW-0472">Membrane</keyword>
<feature type="transmembrane region" description="Helical" evidence="1">
    <location>
        <begin position="61"/>
        <end position="79"/>
    </location>
</feature>
<accession>A0A1H4PZF2</accession>
<organism evidence="3 4">
    <name type="scientific">Maribacter dokdonensis</name>
    <dbReference type="NCBI Taxonomy" id="320912"/>
    <lineage>
        <taxon>Bacteria</taxon>
        <taxon>Pseudomonadati</taxon>
        <taxon>Bacteroidota</taxon>
        <taxon>Flavobacteriia</taxon>
        <taxon>Flavobacteriales</taxon>
        <taxon>Flavobacteriaceae</taxon>
        <taxon>Maribacter</taxon>
    </lineage>
</organism>
<gene>
    <name evidence="3" type="ORF">SAMN05192540_2427</name>
    <name evidence="2" type="ORF">SAMN05192545_2076</name>
</gene>
<dbReference type="Pfam" id="PF10825">
    <property type="entry name" value="DUF2752"/>
    <property type="match status" value="1"/>
</dbReference>
<evidence type="ECO:0000313" key="2">
    <source>
        <dbReference type="EMBL" id="SDS79422.1"/>
    </source>
</evidence>
<evidence type="ECO:0008006" key="6">
    <source>
        <dbReference type="Google" id="ProtNLM"/>
    </source>
</evidence>
<dbReference type="EMBL" id="LT629754">
    <property type="protein sequence ID" value="SDS79422.1"/>
    <property type="molecule type" value="Genomic_DNA"/>
</dbReference>
<evidence type="ECO:0000313" key="5">
    <source>
        <dbReference type="Proteomes" id="UP000199574"/>
    </source>
</evidence>
<evidence type="ECO:0000313" key="3">
    <source>
        <dbReference type="EMBL" id="SEC12680.1"/>
    </source>
</evidence>
<reference evidence="2 5" key="2">
    <citation type="submission" date="2016-10" db="EMBL/GenBank/DDBJ databases">
        <authorList>
            <person name="Varghese N."/>
            <person name="Submissions S."/>
        </authorList>
    </citation>
    <scope>NUCLEOTIDE SEQUENCE [LARGE SCALE GENOMIC DNA]</scope>
    <source>
        <strain evidence="2 5">MAR_2009_60</strain>
    </source>
</reference>
<protein>
    <recommendedName>
        <fullName evidence="6">DUF2752 domain-containing protein</fullName>
    </recommendedName>
</protein>
<feature type="transmembrane region" description="Helical" evidence="1">
    <location>
        <begin position="91"/>
        <end position="109"/>
    </location>
</feature>
<dbReference type="Proteomes" id="UP000183038">
    <property type="component" value="Unassembled WGS sequence"/>
</dbReference>
<keyword evidence="1" id="KW-1133">Transmembrane helix</keyword>
<dbReference type="InterPro" id="IPR021215">
    <property type="entry name" value="DUF2752"/>
</dbReference>
<reference evidence="3 4" key="1">
    <citation type="submission" date="2016-10" db="EMBL/GenBank/DDBJ databases">
        <authorList>
            <person name="de Groot N.N."/>
        </authorList>
    </citation>
    <scope>NUCLEOTIDE SEQUENCE [LARGE SCALE GENOMIC DNA]</scope>
    <source>
        <strain evidence="3 4">MAR_2009_71</strain>
    </source>
</reference>
<dbReference type="AlphaFoldDB" id="A0A1H4PZF2"/>
<keyword evidence="5" id="KW-1185">Reference proteome</keyword>
<dbReference type="EMBL" id="FNTB01000001">
    <property type="protein sequence ID" value="SEC12680.1"/>
    <property type="molecule type" value="Genomic_DNA"/>
</dbReference>
<evidence type="ECO:0000256" key="1">
    <source>
        <dbReference type="SAM" id="Phobius"/>
    </source>
</evidence>
<proteinExistence type="predicted"/>